<dbReference type="PANTHER" id="PTHR30535:SF4">
    <property type="entry name" value="HEMIN-BINDING PERIPLASMIC PROTEIN HMUT"/>
    <property type="match status" value="1"/>
</dbReference>
<evidence type="ECO:0000259" key="2">
    <source>
        <dbReference type="PROSITE" id="PS50983"/>
    </source>
</evidence>
<dbReference type="EMBL" id="POWG01000004">
    <property type="protein sequence ID" value="PNQ99822.1"/>
    <property type="molecule type" value="Genomic_DNA"/>
</dbReference>
<name>A0A060DT63_9PROT</name>
<dbReference type="InterPro" id="IPR050902">
    <property type="entry name" value="ABC_Transporter_SBP"/>
</dbReference>
<evidence type="ECO:0000256" key="1">
    <source>
        <dbReference type="SAM" id="SignalP"/>
    </source>
</evidence>
<dbReference type="SUPFAM" id="SSF53807">
    <property type="entry name" value="Helical backbone' metal receptor"/>
    <property type="match status" value="1"/>
</dbReference>
<dbReference type="Gene3D" id="3.40.50.1980">
    <property type="entry name" value="Nitrogenase molybdenum iron protein domain"/>
    <property type="match status" value="2"/>
</dbReference>
<evidence type="ECO:0000313" key="3">
    <source>
        <dbReference type="EMBL" id="AIB15952.1"/>
    </source>
</evidence>
<sequence length="291" mass="29475">MRSLRFLPAAIAATLALTATTLAGAAERRIVTVGPPVTELVFALGDGGSVVGRDTSSHYPQPVNGLPDVGYMRALSAEGVMSLAPTHVLAIQGAGPETTLDQLRALGVTVEVVPETPTLAGLLDKVERVARLLGREAEGRRLADSLNRDLAALAAVAAQAGTKDGAPVVLGVVGGGPGGLMAAGSRSVPAALIAMAGARNALEVERDYVPMSSEAVLAAAPDILLVSRSLIDRSGGLDPFLATPQLALTPAAKTRRVAVVDGALLMGLGPRTAEAVAELTRVQGTSPQGQP</sequence>
<dbReference type="PANTHER" id="PTHR30535">
    <property type="entry name" value="VITAMIN B12-BINDING PROTEIN"/>
    <property type="match status" value="1"/>
</dbReference>
<evidence type="ECO:0000313" key="5">
    <source>
        <dbReference type="Proteomes" id="UP000027186"/>
    </source>
</evidence>
<dbReference type="OrthoDB" id="9797736at2"/>
<feature type="chain" id="PRO_5037248632" evidence="1">
    <location>
        <begin position="26"/>
        <end position="291"/>
    </location>
</feature>
<dbReference type="PROSITE" id="PS50983">
    <property type="entry name" value="FE_B12_PBP"/>
    <property type="match status" value="1"/>
</dbReference>
<protein>
    <submittedName>
        <fullName evidence="3">Hemin ABC transporter substrate-binding protein</fullName>
    </submittedName>
</protein>
<organism evidence="3 5">
    <name type="scientific">Azospirillum argentinense</name>
    <dbReference type="NCBI Taxonomy" id="2970906"/>
    <lineage>
        <taxon>Bacteria</taxon>
        <taxon>Pseudomonadati</taxon>
        <taxon>Pseudomonadota</taxon>
        <taxon>Alphaproteobacteria</taxon>
        <taxon>Rhodospirillales</taxon>
        <taxon>Azospirillaceae</taxon>
        <taxon>Azospirillum</taxon>
    </lineage>
</organism>
<reference evidence="4 6" key="2">
    <citation type="submission" date="2018-01" db="EMBL/GenBank/DDBJ databases">
        <title>Whole genome sequence of Azospirillum brasilense REC3 isolated from strawberry roots.</title>
        <authorList>
            <person name="Fontana C.A."/>
            <person name="Salazar S.M."/>
            <person name="Bassi D."/>
            <person name="Puglisi E."/>
            <person name="Lovaisa N.C."/>
            <person name="Toffoli L.M."/>
            <person name="Pedraza R."/>
            <person name="Cocconcelli P.S."/>
        </authorList>
    </citation>
    <scope>NUCLEOTIDE SEQUENCE [LARGE SCALE GENOMIC DNA]</scope>
    <source>
        <strain evidence="4 6">REC3</strain>
        <plasmid evidence="4">p2unnamed</plasmid>
    </source>
</reference>
<gene>
    <name evidence="3" type="ORF">ABAZ39_29285</name>
    <name evidence="4" type="ORF">C1S70_05480</name>
</gene>
<geneLocation type="plasmid" evidence="4">
    <name>p2unnamed</name>
</geneLocation>
<keyword evidence="1" id="KW-0732">Signal</keyword>
<dbReference type="InterPro" id="IPR002491">
    <property type="entry name" value="ABC_transptr_periplasmic_BD"/>
</dbReference>
<reference evidence="3 5" key="1">
    <citation type="journal article" date="2014" name="Genome Announc.">
        <title>Complete Genome Sequence of the Model Rhizosphere Strain Azospirillum brasilense Az39, Successfully Applied in Agriculture.</title>
        <authorList>
            <person name="Rivera D."/>
            <person name="Revale S."/>
            <person name="Molina R."/>
            <person name="Gualpa J."/>
            <person name="Puente M."/>
            <person name="Maroniche G."/>
            <person name="Paris G."/>
            <person name="Baker D."/>
            <person name="Clavijo B."/>
            <person name="McLay K."/>
            <person name="Spaepen S."/>
            <person name="Perticari A."/>
            <person name="Vazquez M."/>
            <person name="Wisniewski-Dye F."/>
            <person name="Watkins C."/>
            <person name="Martinez-Abarca F."/>
            <person name="Vanderleyden J."/>
            <person name="Cassan F."/>
        </authorList>
    </citation>
    <scope>NUCLEOTIDE SEQUENCE [LARGE SCALE GENOMIC DNA]</scope>
    <source>
        <strain evidence="3 5">Az39</strain>
        <plasmid evidence="3">AbAZ39_p3</plasmid>
    </source>
</reference>
<dbReference type="Proteomes" id="UP000027186">
    <property type="component" value="Plasmid AbAZ39_p3"/>
</dbReference>
<dbReference type="Proteomes" id="UP000236268">
    <property type="component" value="Unassembled WGS sequence"/>
</dbReference>
<proteinExistence type="predicted"/>
<keyword evidence="3" id="KW-0614">Plasmid</keyword>
<feature type="domain" description="Fe/B12 periplasmic-binding" evidence="2">
    <location>
        <begin position="29"/>
        <end position="287"/>
    </location>
</feature>
<dbReference type="RefSeq" id="WP_051658677.1">
    <property type="nucleotide sequence ID" value="NZ_CP007796.1"/>
</dbReference>
<evidence type="ECO:0000313" key="6">
    <source>
        <dbReference type="Proteomes" id="UP000236268"/>
    </source>
</evidence>
<accession>A0A2K1G4V8</accession>
<accession>A0A060DT63</accession>
<evidence type="ECO:0000313" key="4">
    <source>
        <dbReference type="EMBL" id="PNQ99822.1"/>
    </source>
</evidence>
<dbReference type="Pfam" id="PF01497">
    <property type="entry name" value="Peripla_BP_2"/>
    <property type="match status" value="1"/>
</dbReference>
<dbReference type="EMBL" id="CP007796">
    <property type="protein sequence ID" value="AIB15952.1"/>
    <property type="molecule type" value="Genomic_DNA"/>
</dbReference>
<dbReference type="KEGG" id="abq:ABAZ39_29285"/>
<feature type="signal peptide" evidence="1">
    <location>
        <begin position="1"/>
        <end position="25"/>
    </location>
</feature>
<geneLocation type="plasmid" evidence="3 5">
    <name>AbAZ39_p3</name>
</geneLocation>
<dbReference type="AlphaFoldDB" id="A0A060DT63"/>